<keyword evidence="5" id="KW-1185">Reference proteome</keyword>
<name>A0A6B8VHJ1_9CORY</name>
<reference evidence="4 5" key="1">
    <citation type="journal article" date="2021" name="Int. J. Syst. Evol. Microbiol.">
        <title>Classification of three corynebacterial strains isolated from a small paddock in North Rhine-Westphalia: proposal of &lt;i&gt;Corynebacterium kalinowskii&lt;/i&gt; sp. nov., &lt;i&gt;Corynebacterium comes&lt;/i&gt; sp. nov. and &lt;i&gt;Corynebacterium occultum&lt;/i&gt; sp. nov.</title>
        <authorList>
            <person name="Schaffert L."/>
            <person name="Ruwe M."/>
            <person name="Milse J."/>
            <person name="Hanuschka K."/>
            <person name="Ortseifen V."/>
            <person name="Droste J."/>
            <person name="Brandt D."/>
            <person name="Schl L."/>
            <person name="Kutter Y."/>
            <person name="Vinke S."/>
            <person name="Vieh P."/>
            <person name="Jacob L."/>
            <person name="L N.C."/>
            <person name="Schulte-Berndt E."/>
            <person name="Hain C."/>
            <person name="Linder M."/>
            <person name="Schmidt P."/>
            <person name="Wollenschl L."/>
            <person name="Luttermann T."/>
            <person name="Thieme E."/>
            <person name="Hassa J."/>
            <person name="Haak M."/>
            <person name="Wittchen M."/>
            <person name="Mentz A."/>
            <person name="Persicke M."/>
            <person name="Busche T."/>
            <person name="R C."/>
        </authorList>
    </citation>
    <scope>NUCLEOTIDE SEQUENCE [LARGE SCALE GENOMIC DNA]</scope>
    <source>
        <strain evidence="4 5">2019</strain>
    </source>
</reference>
<dbReference type="GO" id="GO:0003677">
    <property type="term" value="F:DNA binding"/>
    <property type="evidence" value="ECO:0007669"/>
    <property type="project" value="UniProtKB-UniRule"/>
</dbReference>
<organism evidence="4 5">
    <name type="scientific">Corynebacterium comes</name>
    <dbReference type="NCBI Taxonomy" id="2675218"/>
    <lineage>
        <taxon>Bacteria</taxon>
        <taxon>Bacillati</taxon>
        <taxon>Actinomycetota</taxon>
        <taxon>Actinomycetes</taxon>
        <taxon>Mycobacteriales</taxon>
        <taxon>Corynebacteriaceae</taxon>
        <taxon>Corynebacterium</taxon>
    </lineage>
</organism>
<evidence type="ECO:0000313" key="4">
    <source>
        <dbReference type="EMBL" id="QGU04762.1"/>
    </source>
</evidence>
<feature type="domain" description="HTH tetR-type" evidence="3">
    <location>
        <begin position="10"/>
        <end position="70"/>
    </location>
</feature>
<dbReference type="InterPro" id="IPR009057">
    <property type="entry name" value="Homeodomain-like_sf"/>
</dbReference>
<evidence type="ECO:0000256" key="2">
    <source>
        <dbReference type="PROSITE-ProRule" id="PRU00335"/>
    </source>
</evidence>
<dbReference type="Proteomes" id="UP000425178">
    <property type="component" value="Chromosome"/>
</dbReference>
<dbReference type="RefSeq" id="WP_156228284.1">
    <property type="nucleotide sequence ID" value="NZ_CP046453.1"/>
</dbReference>
<dbReference type="Pfam" id="PF00440">
    <property type="entry name" value="TetR_N"/>
    <property type="match status" value="1"/>
</dbReference>
<feature type="DNA-binding region" description="H-T-H motif" evidence="2">
    <location>
        <begin position="33"/>
        <end position="52"/>
    </location>
</feature>
<dbReference type="SUPFAM" id="SSF46689">
    <property type="entry name" value="Homeodomain-like"/>
    <property type="match status" value="1"/>
</dbReference>
<dbReference type="KEGG" id="ccoe:CETAM_07505"/>
<evidence type="ECO:0000256" key="1">
    <source>
        <dbReference type="ARBA" id="ARBA00023125"/>
    </source>
</evidence>
<accession>A0A6B8VHJ1</accession>
<gene>
    <name evidence="4" type="ORF">CETAM_07505</name>
</gene>
<evidence type="ECO:0000259" key="3">
    <source>
        <dbReference type="PROSITE" id="PS50977"/>
    </source>
</evidence>
<dbReference type="PROSITE" id="PS50977">
    <property type="entry name" value="HTH_TETR_2"/>
    <property type="match status" value="1"/>
</dbReference>
<dbReference type="InterPro" id="IPR001647">
    <property type="entry name" value="HTH_TetR"/>
</dbReference>
<proteinExistence type="predicted"/>
<keyword evidence="1 2" id="KW-0238">DNA-binding</keyword>
<dbReference type="AlphaFoldDB" id="A0A6B8VHJ1"/>
<sequence length="196" mass="21174">MTGRRAEKKHQTRRDLATAAVALLLADGEEAATVAAITARAGVSTRTFHNYFAAREDAYLFFLEETIDDWARLVADAPDGDSAFTVLRRIISDVYARPADDLATPVNLVTLGEHVVANLGAEGRQRAGRIFDGLRDALVARSGGTLTPLRALTVINVSLAASAAALETARRQQLPVGRQMQELLDDAFDFLAHGCR</sequence>
<dbReference type="Gene3D" id="1.10.357.10">
    <property type="entry name" value="Tetracycline Repressor, domain 2"/>
    <property type="match status" value="1"/>
</dbReference>
<protein>
    <submittedName>
        <fullName evidence="4">Transcriptional regulator, TetR family</fullName>
    </submittedName>
</protein>
<evidence type="ECO:0000313" key="5">
    <source>
        <dbReference type="Proteomes" id="UP000425178"/>
    </source>
</evidence>
<dbReference type="EMBL" id="CP046453">
    <property type="protein sequence ID" value="QGU04762.1"/>
    <property type="molecule type" value="Genomic_DNA"/>
</dbReference>